<dbReference type="AlphaFoldDB" id="A0A6G1L2Q8"/>
<gene>
    <name evidence="3" type="ORF">EJ03DRAFT_165061</name>
</gene>
<feature type="signal peptide" evidence="2">
    <location>
        <begin position="1"/>
        <end position="26"/>
    </location>
</feature>
<keyword evidence="4" id="KW-1185">Reference proteome</keyword>
<evidence type="ECO:0000313" key="4">
    <source>
        <dbReference type="Proteomes" id="UP000799436"/>
    </source>
</evidence>
<evidence type="ECO:0000256" key="2">
    <source>
        <dbReference type="SAM" id="SignalP"/>
    </source>
</evidence>
<dbReference type="EMBL" id="ML995863">
    <property type="protein sequence ID" value="KAF2766980.1"/>
    <property type="molecule type" value="Genomic_DNA"/>
</dbReference>
<name>A0A6G1L2Q8_9PEZI</name>
<reference evidence="3" key="1">
    <citation type="journal article" date="2020" name="Stud. Mycol.">
        <title>101 Dothideomycetes genomes: a test case for predicting lifestyles and emergence of pathogens.</title>
        <authorList>
            <person name="Haridas S."/>
            <person name="Albert R."/>
            <person name="Binder M."/>
            <person name="Bloem J."/>
            <person name="Labutti K."/>
            <person name="Salamov A."/>
            <person name="Andreopoulos B."/>
            <person name="Baker S."/>
            <person name="Barry K."/>
            <person name="Bills G."/>
            <person name="Bluhm B."/>
            <person name="Cannon C."/>
            <person name="Castanera R."/>
            <person name="Culley D."/>
            <person name="Daum C."/>
            <person name="Ezra D."/>
            <person name="Gonzalez J."/>
            <person name="Henrissat B."/>
            <person name="Kuo A."/>
            <person name="Liang C."/>
            <person name="Lipzen A."/>
            <person name="Lutzoni F."/>
            <person name="Magnuson J."/>
            <person name="Mondo S."/>
            <person name="Nolan M."/>
            <person name="Ohm R."/>
            <person name="Pangilinan J."/>
            <person name="Park H.-J."/>
            <person name="Ramirez L."/>
            <person name="Alfaro M."/>
            <person name="Sun H."/>
            <person name="Tritt A."/>
            <person name="Yoshinaga Y."/>
            <person name="Zwiers L.-H."/>
            <person name="Turgeon B."/>
            <person name="Goodwin S."/>
            <person name="Spatafora J."/>
            <person name="Crous P."/>
            <person name="Grigoriev I."/>
        </authorList>
    </citation>
    <scope>NUCLEOTIDE SEQUENCE</scope>
    <source>
        <strain evidence="3">CBS 116005</strain>
    </source>
</reference>
<dbReference type="Proteomes" id="UP000799436">
    <property type="component" value="Unassembled WGS sequence"/>
</dbReference>
<keyword evidence="2" id="KW-0732">Signal</keyword>
<organism evidence="3 4">
    <name type="scientific">Teratosphaeria nubilosa</name>
    <dbReference type="NCBI Taxonomy" id="161662"/>
    <lineage>
        <taxon>Eukaryota</taxon>
        <taxon>Fungi</taxon>
        <taxon>Dikarya</taxon>
        <taxon>Ascomycota</taxon>
        <taxon>Pezizomycotina</taxon>
        <taxon>Dothideomycetes</taxon>
        <taxon>Dothideomycetidae</taxon>
        <taxon>Mycosphaerellales</taxon>
        <taxon>Teratosphaeriaceae</taxon>
        <taxon>Teratosphaeria</taxon>
    </lineage>
</organism>
<feature type="region of interest" description="Disordered" evidence="1">
    <location>
        <begin position="72"/>
        <end position="93"/>
    </location>
</feature>
<evidence type="ECO:0000256" key="1">
    <source>
        <dbReference type="SAM" id="MobiDB-lite"/>
    </source>
</evidence>
<protein>
    <submittedName>
        <fullName evidence="3">Uncharacterized protein</fullName>
    </submittedName>
</protein>
<proteinExistence type="predicted"/>
<feature type="chain" id="PRO_5026104323" evidence="2">
    <location>
        <begin position="27"/>
        <end position="138"/>
    </location>
</feature>
<feature type="compositionally biased region" description="Polar residues" evidence="1">
    <location>
        <begin position="83"/>
        <end position="93"/>
    </location>
</feature>
<sequence length="138" mass="14466">MLWRPASVPVGLLLLLLLVLDGDSCGGHVGASSLVPAFPSEGSLPAAMNTPPSAGRCLPALSRRARRRLVEPRAGDETLALAPSSSPNQNNVVKTAPSRGRVLLDMLASQASSQTTAHRHDSIRPCASGGWMAKVYMD</sequence>
<evidence type="ECO:0000313" key="3">
    <source>
        <dbReference type="EMBL" id="KAF2766980.1"/>
    </source>
</evidence>
<accession>A0A6G1L2Q8</accession>